<keyword evidence="1" id="KW-0472">Membrane</keyword>
<dbReference type="EMBL" id="BK015689">
    <property type="protein sequence ID" value="DAE20144.1"/>
    <property type="molecule type" value="Genomic_DNA"/>
</dbReference>
<organism evidence="2">
    <name type="scientific">CrAss-like virus sp. ctYsL76</name>
    <dbReference type="NCBI Taxonomy" id="2826826"/>
    <lineage>
        <taxon>Viruses</taxon>
        <taxon>Duplodnaviria</taxon>
        <taxon>Heunggongvirae</taxon>
        <taxon>Uroviricota</taxon>
        <taxon>Caudoviricetes</taxon>
        <taxon>Crassvirales</taxon>
    </lineage>
</organism>
<keyword evidence="1" id="KW-1133">Transmembrane helix</keyword>
<protein>
    <submittedName>
        <fullName evidence="2">Uncharacterized protein</fullName>
    </submittedName>
</protein>
<keyword evidence="1" id="KW-0812">Transmembrane</keyword>
<proteinExistence type="predicted"/>
<name>A0A8S5QM39_9CAUD</name>
<evidence type="ECO:0000313" key="2">
    <source>
        <dbReference type="EMBL" id="DAE20144.1"/>
    </source>
</evidence>
<feature type="transmembrane region" description="Helical" evidence="1">
    <location>
        <begin position="6"/>
        <end position="28"/>
    </location>
</feature>
<sequence>MFVLVFIIGFILGIIFYNYAVSVVSVHYPEEFDAQIIKLRAKGKYKGNNK</sequence>
<reference evidence="2" key="1">
    <citation type="journal article" date="2021" name="Proc. Natl. Acad. Sci. U.S.A.">
        <title>A Catalog of Tens of Thousands of Viruses from Human Metagenomes Reveals Hidden Associations with Chronic Diseases.</title>
        <authorList>
            <person name="Tisza M.J."/>
            <person name="Buck C.B."/>
        </authorList>
    </citation>
    <scope>NUCLEOTIDE SEQUENCE</scope>
    <source>
        <strain evidence="2">CtYsL76</strain>
    </source>
</reference>
<accession>A0A8S5QM39</accession>
<evidence type="ECO:0000256" key="1">
    <source>
        <dbReference type="SAM" id="Phobius"/>
    </source>
</evidence>